<feature type="domain" description="DUF7630" evidence="2">
    <location>
        <begin position="227"/>
        <end position="269"/>
    </location>
</feature>
<feature type="transmembrane region" description="Helical" evidence="1">
    <location>
        <begin position="645"/>
        <end position="669"/>
    </location>
</feature>
<keyword evidence="1" id="KW-1133">Transmembrane helix</keyword>
<dbReference type="OrthoDB" id="5964333at2759"/>
<evidence type="ECO:0000256" key="1">
    <source>
        <dbReference type="SAM" id="Phobius"/>
    </source>
</evidence>
<evidence type="ECO:0000259" key="2">
    <source>
        <dbReference type="Pfam" id="PF24633"/>
    </source>
</evidence>
<name>A0A3M6UDC0_POCDA</name>
<evidence type="ECO:0000313" key="3">
    <source>
        <dbReference type="EMBL" id="RMX51504.1"/>
    </source>
</evidence>
<proteinExistence type="predicted"/>
<feature type="transmembrane region" description="Helical" evidence="1">
    <location>
        <begin position="274"/>
        <end position="298"/>
    </location>
</feature>
<dbReference type="AlphaFoldDB" id="A0A3M6UDC0"/>
<dbReference type="STRING" id="46731.A0A3M6UDC0"/>
<sequence>MLSDNPIITIEPEAFKLSDEECKGCNLQMVLKNRIIGTLKYRSLVKNCTIYLNPVDSDTETVKVQKPTSKESWELSLTVHRREKMDVQNAPQVSLCVIVCSEELKVPQHMKRCPTGSFVSYDEAPGTRAEDCKSCPEGTDTDFFAGYRACKCLKGFYRTHMFEKCHKYLQGMACQDDHISLKSGYWWEWRNQTSKGRYQKFIKNLAAVLPALGIDDVQYPHPIPTPHQCPREEACKGGLDSPCADGYEGPLCAVCSLGYYRQQKTCKQCSSKKWIIGQFSIVAVVFLAIVGGIVWSTLKGNVKKAQERSLIDKFLSKLKIVIGFYQVTAGVLQAFSYIEWPDSLEVIAEYSELLQLNVLQMVPLECLIKGLRVNAFGNMFTMMAVNSLVICVSGVAYGVRKVVIARNESLEEEEKSSKLSETKELVYRNLFFFLYVTYLNTCTTTANVLPLACQTLCRDEKEESCSKFLKADYSVRCHDQNYNEVILLGYISAAFVVILPAATFIALWKHRRVISGKGTAKLTQDSGSTAKVVRGLRFLFENYKPSSWYWELVEVCRKLILTSGLILVGQQNRSYIGLAWVVAGMYGVLFSSISPIQDVVENRMMVTSLCVTIVNLGIGAVSRIPAENIPNSKDSYSETAFFKALVIASNTSVIGLLVVPYLVHLYHYFKEWCQNPKVSFSCCLEVFLPLTNMQGDVSAMDETKVFENETDAGQVDVSNVQLSIRKNENLDINKERVGEDVRNEMNDQNDFKEVAVFKNTKHHQETQTEPIFYK</sequence>
<dbReference type="Proteomes" id="UP000275408">
    <property type="component" value="Unassembled WGS sequence"/>
</dbReference>
<protein>
    <recommendedName>
        <fullName evidence="2">DUF7630 domain-containing protein</fullName>
    </recommendedName>
</protein>
<dbReference type="Gene3D" id="2.10.50.10">
    <property type="entry name" value="Tumor Necrosis Factor Receptor, subunit A, domain 2"/>
    <property type="match status" value="1"/>
</dbReference>
<keyword evidence="4" id="KW-1185">Reference proteome</keyword>
<feature type="transmembrane region" description="Helical" evidence="1">
    <location>
        <begin position="379"/>
        <end position="399"/>
    </location>
</feature>
<feature type="non-terminal residue" evidence="3">
    <location>
        <position position="774"/>
    </location>
</feature>
<accession>A0A3M6UDC0</accession>
<feature type="transmembrane region" description="Helical" evidence="1">
    <location>
        <begin position="575"/>
        <end position="593"/>
    </location>
</feature>
<feature type="transmembrane region" description="Helical" evidence="1">
    <location>
        <begin position="425"/>
        <end position="441"/>
    </location>
</feature>
<organism evidence="3 4">
    <name type="scientific">Pocillopora damicornis</name>
    <name type="common">Cauliflower coral</name>
    <name type="synonym">Millepora damicornis</name>
    <dbReference type="NCBI Taxonomy" id="46731"/>
    <lineage>
        <taxon>Eukaryota</taxon>
        <taxon>Metazoa</taxon>
        <taxon>Cnidaria</taxon>
        <taxon>Anthozoa</taxon>
        <taxon>Hexacorallia</taxon>
        <taxon>Scleractinia</taxon>
        <taxon>Astrocoeniina</taxon>
        <taxon>Pocilloporidae</taxon>
        <taxon>Pocillopora</taxon>
    </lineage>
</organism>
<feature type="transmembrane region" description="Helical" evidence="1">
    <location>
        <begin position="485"/>
        <end position="508"/>
    </location>
</feature>
<dbReference type="PANTHER" id="PTHR11319:SF35">
    <property type="entry name" value="OUTER MEMBRANE PROTEIN PMPC-RELATED"/>
    <property type="match status" value="1"/>
</dbReference>
<keyword evidence="1" id="KW-0472">Membrane</keyword>
<evidence type="ECO:0000313" key="4">
    <source>
        <dbReference type="Proteomes" id="UP000275408"/>
    </source>
</evidence>
<comment type="caution">
    <text evidence="3">The sequence shown here is derived from an EMBL/GenBank/DDBJ whole genome shotgun (WGS) entry which is preliminary data.</text>
</comment>
<feature type="transmembrane region" description="Helical" evidence="1">
    <location>
        <begin position="318"/>
        <end position="338"/>
    </location>
</feature>
<keyword evidence="1" id="KW-0812">Transmembrane</keyword>
<dbReference type="EMBL" id="RCHS01001764">
    <property type="protein sequence ID" value="RMX51504.1"/>
    <property type="molecule type" value="Genomic_DNA"/>
</dbReference>
<reference evidence="3 4" key="1">
    <citation type="journal article" date="2018" name="Sci. Rep.">
        <title>Comparative analysis of the Pocillopora damicornis genome highlights role of immune system in coral evolution.</title>
        <authorList>
            <person name="Cunning R."/>
            <person name="Bay R.A."/>
            <person name="Gillette P."/>
            <person name="Baker A.C."/>
            <person name="Traylor-Knowles N."/>
        </authorList>
    </citation>
    <scope>NUCLEOTIDE SEQUENCE [LARGE SCALE GENOMIC DNA]</scope>
    <source>
        <strain evidence="3">RSMAS</strain>
        <tissue evidence="3">Whole animal</tissue>
    </source>
</reference>
<dbReference type="Pfam" id="PF24633">
    <property type="entry name" value="DUF7630"/>
    <property type="match status" value="1"/>
</dbReference>
<dbReference type="InterPro" id="IPR056047">
    <property type="entry name" value="CRMPA-like_DUF7630"/>
</dbReference>
<gene>
    <name evidence="3" type="ORF">pdam_00014833</name>
</gene>
<dbReference type="PANTHER" id="PTHR11319">
    <property type="entry name" value="G PROTEIN-COUPLED RECEPTOR-RELATED"/>
    <property type="match status" value="1"/>
</dbReference>